<dbReference type="PANTHER" id="PTHR11895">
    <property type="entry name" value="TRANSAMIDASE"/>
    <property type="match status" value="1"/>
</dbReference>
<dbReference type="GO" id="GO:0004040">
    <property type="term" value="F:amidase activity"/>
    <property type="evidence" value="ECO:0007669"/>
    <property type="project" value="UniProtKB-EC"/>
</dbReference>
<dbReference type="SUPFAM" id="SSF75304">
    <property type="entry name" value="Amidase signature (AS) enzymes"/>
    <property type="match status" value="1"/>
</dbReference>
<comment type="caution">
    <text evidence="2">The sequence shown here is derived from an EMBL/GenBank/DDBJ whole genome shotgun (WGS) entry which is preliminary data.</text>
</comment>
<accession>A0ABS3M0V1</accession>
<keyword evidence="2" id="KW-0378">Hydrolase</keyword>
<dbReference type="EMBL" id="JAFVMF010000029">
    <property type="protein sequence ID" value="MBO1361752.1"/>
    <property type="molecule type" value="Genomic_DNA"/>
</dbReference>
<dbReference type="Proteomes" id="UP000664771">
    <property type="component" value="Unassembled WGS sequence"/>
</dbReference>
<reference evidence="2 3" key="1">
    <citation type="submission" date="2021-03" db="EMBL/GenBank/DDBJ databases">
        <title>The complete genome sequence of Acetobacter sacchari TBRC 11175.</title>
        <authorList>
            <person name="Charoenyingcharoen P."/>
            <person name="Yukphan P."/>
        </authorList>
    </citation>
    <scope>NUCLEOTIDE SEQUENCE [LARGE SCALE GENOMIC DNA]</scope>
    <source>
        <strain evidence="2 3">TBRC 11175</strain>
    </source>
</reference>
<protein>
    <submittedName>
        <fullName evidence="2">Amidase</fullName>
        <ecNumber evidence="2">3.5.1.4</ecNumber>
    </submittedName>
</protein>
<dbReference type="InterPro" id="IPR000120">
    <property type="entry name" value="Amidase"/>
</dbReference>
<dbReference type="Gene3D" id="3.90.1300.10">
    <property type="entry name" value="Amidase signature (AS) domain"/>
    <property type="match status" value="1"/>
</dbReference>
<keyword evidence="3" id="KW-1185">Reference proteome</keyword>
<dbReference type="PANTHER" id="PTHR11895:SF76">
    <property type="entry name" value="INDOLEACETAMIDE HYDROLASE"/>
    <property type="match status" value="1"/>
</dbReference>
<dbReference type="RefSeq" id="WP_207883718.1">
    <property type="nucleotide sequence ID" value="NZ_JAFVMF010000029.1"/>
</dbReference>
<proteinExistence type="predicted"/>
<dbReference type="PROSITE" id="PS00571">
    <property type="entry name" value="AMIDASES"/>
    <property type="match status" value="1"/>
</dbReference>
<evidence type="ECO:0000259" key="1">
    <source>
        <dbReference type="Pfam" id="PF01425"/>
    </source>
</evidence>
<name>A0ABS3M0V1_9PROT</name>
<dbReference type="InterPro" id="IPR036928">
    <property type="entry name" value="AS_sf"/>
</dbReference>
<sequence>MTAITDLNACALKDAIHARSVSAQEVMRAHLDQIAAENPSCNAIVSLADEGALLAEAAAQDELAARGEFVGPLHGFPHAIKDLSPARGFPTSMGSPLFAGTMAQKDGLAVSRVREAGAIIIGKTNVPEFGFGSNTVNPVFGATRNPYDLDRSAGGSSGGAAVALATRMTPLADGSDFGGSLRNPAGWNNVFGFRPTSGRVPKDPGEDVFYSQLGYEGPMARTIDDLALLLSVQAGYDPRHPLSLRDDPAAFAQPGERDCRGLKVGWLGDMGGSLPMEDGVLDVCRHALATFEATGARVEEIDFPLSEPEIWNTWLALRHWGVGNAVRPLYDDPSKRKQLAPHVVWEIEGSITQTGRDIHEAGVARTKLYRAFASLFERFDVLALPTAQLFPYSLEKMWPEEIAGVAMDTYHRWMEVTFAVSLSGCPALAVPAGFGGARNLPMGLQLVAPYHHDLDLLRIGRAYERVAEWTTIRPDRKNA</sequence>
<organism evidence="2 3">
    <name type="scientific">Acetobacter sacchari</name>
    <dbReference type="NCBI Taxonomy" id="2661687"/>
    <lineage>
        <taxon>Bacteria</taxon>
        <taxon>Pseudomonadati</taxon>
        <taxon>Pseudomonadota</taxon>
        <taxon>Alphaproteobacteria</taxon>
        <taxon>Acetobacterales</taxon>
        <taxon>Acetobacteraceae</taxon>
        <taxon>Acetobacter</taxon>
    </lineage>
</organism>
<dbReference type="Pfam" id="PF01425">
    <property type="entry name" value="Amidase"/>
    <property type="match status" value="1"/>
</dbReference>
<gene>
    <name evidence="2" type="ORF">J2D73_18380</name>
</gene>
<evidence type="ECO:0000313" key="3">
    <source>
        <dbReference type="Proteomes" id="UP000664771"/>
    </source>
</evidence>
<feature type="domain" description="Amidase" evidence="1">
    <location>
        <begin position="25"/>
        <end position="457"/>
    </location>
</feature>
<dbReference type="EC" id="3.5.1.4" evidence="2"/>
<dbReference type="InterPro" id="IPR020556">
    <property type="entry name" value="Amidase_CS"/>
</dbReference>
<evidence type="ECO:0000313" key="2">
    <source>
        <dbReference type="EMBL" id="MBO1361752.1"/>
    </source>
</evidence>
<dbReference type="NCBIfam" id="NF005686">
    <property type="entry name" value="PRK07486.1"/>
    <property type="match status" value="1"/>
</dbReference>
<dbReference type="InterPro" id="IPR023631">
    <property type="entry name" value="Amidase_dom"/>
</dbReference>